<dbReference type="NCBIfam" id="TIGR03354">
    <property type="entry name" value="VI_FHA"/>
    <property type="match status" value="1"/>
</dbReference>
<accession>A0A177NKU1</accession>
<feature type="region of interest" description="Disordered" evidence="1">
    <location>
        <begin position="152"/>
        <end position="172"/>
    </location>
</feature>
<name>A0A177NKU1_9GAMM</name>
<dbReference type="AlphaFoldDB" id="A0A177NKU1"/>
<reference evidence="3 4" key="1">
    <citation type="submission" date="2016-03" db="EMBL/GenBank/DDBJ databases">
        <authorList>
            <person name="Ploux O."/>
        </authorList>
    </citation>
    <scope>NUCLEOTIDE SEQUENCE [LARGE SCALE GENOMIC DNA]</scope>
    <source>
        <strain evidence="3 4">R-45370</strain>
    </source>
</reference>
<dbReference type="Pfam" id="PF00498">
    <property type="entry name" value="FHA"/>
    <property type="match status" value="1"/>
</dbReference>
<evidence type="ECO:0000313" key="3">
    <source>
        <dbReference type="EMBL" id="OAI17640.1"/>
    </source>
</evidence>
<dbReference type="InterPro" id="IPR046883">
    <property type="entry name" value="T6SS_FHA_C"/>
</dbReference>
<comment type="caution">
    <text evidence="3">The sequence shown here is derived from an EMBL/GenBank/DDBJ whole genome shotgun (WGS) entry which is preliminary data.</text>
</comment>
<dbReference type="Gene3D" id="2.60.200.20">
    <property type="match status" value="1"/>
</dbReference>
<dbReference type="CDD" id="cd00060">
    <property type="entry name" value="FHA"/>
    <property type="match status" value="1"/>
</dbReference>
<feature type="domain" description="FHA" evidence="2">
    <location>
        <begin position="28"/>
        <end position="78"/>
    </location>
</feature>
<dbReference type="RefSeq" id="WP_066979938.1">
    <property type="nucleotide sequence ID" value="NZ_LUUI01000087.1"/>
</dbReference>
<dbReference type="Pfam" id="PF20232">
    <property type="entry name" value="T6SS_FHA_C"/>
    <property type="match status" value="1"/>
</dbReference>
<sequence>MTLILKTLSYKGLPPNQDISAQFDAKGGTIGRAPDNHLVLPDPEKFTSRLHASIVFEAGQYFIQDSSTGGTYLNNSQTPLQQGRAPLHNGEKLRIGEYELLVSILDSATAGFGRVIETPVRQLDLADNSIMDGPFASIQPAQAKPDFFSSFHEQPESSIAHESFTPPNVSQTVANPAEDELDFGDLLSKLDALPGASSQGSSFQSAELPVLPDDFFAEDQFIPEQPASTPAEESIEPVTPHLEPGVDAEPADVFNQPDVFATEEIPVFKTIEPAVVPFEAAEEVIEQPNAPQPISSAQVAPVPAATMPADDFLLREFLAGAGITDPNFLPAEQWPALMRTSGELLRSMVEGLMQVLRARAELKSQFRVSVTTMRSIDNNPLKFTPNVDDAMRLILAPTNPGFLPPKQAVKGGFSDIMNHQIAMTAGIQAALAEILRGFDPQLIEKNQAEGVLFQKKAKCWEYYVEKYPQLKAVAKEEFFGDAFADAYEKQMLLLSRATKNP</sequence>
<dbReference type="Proteomes" id="UP000078476">
    <property type="component" value="Unassembled WGS sequence"/>
</dbReference>
<dbReference type="InterPro" id="IPR008984">
    <property type="entry name" value="SMAD_FHA_dom_sf"/>
</dbReference>
<evidence type="ECO:0000259" key="2">
    <source>
        <dbReference type="PROSITE" id="PS50006"/>
    </source>
</evidence>
<dbReference type="STRING" id="980561.A1359_05980"/>
<dbReference type="InterPro" id="IPR000253">
    <property type="entry name" value="FHA_dom"/>
</dbReference>
<organism evidence="3 4">
    <name type="scientific">Methylomonas lenta</name>
    <dbReference type="NCBI Taxonomy" id="980561"/>
    <lineage>
        <taxon>Bacteria</taxon>
        <taxon>Pseudomonadati</taxon>
        <taxon>Pseudomonadota</taxon>
        <taxon>Gammaproteobacteria</taxon>
        <taxon>Methylococcales</taxon>
        <taxon>Methylococcaceae</taxon>
        <taxon>Methylomonas</taxon>
    </lineage>
</organism>
<keyword evidence="4" id="KW-1185">Reference proteome</keyword>
<evidence type="ECO:0000313" key="4">
    <source>
        <dbReference type="Proteomes" id="UP000078476"/>
    </source>
</evidence>
<evidence type="ECO:0000256" key="1">
    <source>
        <dbReference type="SAM" id="MobiDB-lite"/>
    </source>
</evidence>
<protein>
    <submittedName>
        <fullName evidence="3">FHA domain-containing protein</fullName>
    </submittedName>
</protein>
<gene>
    <name evidence="3" type="ORF">A1359_05980</name>
</gene>
<dbReference type="SUPFAM" id="SSF49879">
    <property type="entry name" value="SMAD/FHA domain"/>
    <property type="match status" value="1"/>
</dbReference>
<dbReference type="OrthoDB" id="273564at2"/>
<dbReference type="SMART" id="SM00240">
    <property type="entry name" value="FHA"/>
    <property type="match status" value="1"/>
</dbReference>
<dbReference type="PROSITE" id="PS50006">
    <property type="entry name" value="FHA_DOMAIN"/>
    <property type="match status" value="1"/>
</dbReference>
<proteinExistence type="predicted"/>
<dbReference type="InterPro" id="IPR017735">
    <property type="entry name" value="T6SS_FHA"/>
</dbReference>
<dbReference type="EMBL" id="LUUI01000087">
    <property type="protein sequence ID" value="OAI17640.1"/>
    <property type="molecule type" value="Genomic_DNA"/>
</dbReference>